<evidence type="ECO:0000256" key="1">
    <source>
        <dbReference type="ARBA" id="ARBA00004651"/>
    </source>
</evidence>
<keyword evidence="5 7" id="KW-0472">Membrane</keyword>
<dbReference type="InterPro" id="IPR002898">
    <property type="entry name" value="MotA_ExbB_proton_chnl"/>
</dbReference>
<evidence type="ECO:0000256" key="4">
    <source>
        <dbReference type="ARBA" id="ARBA00022989"/>
    </source>
</evidence>
<dbReference type="Pfam" id="PF01618">
    <property type="entry name" value="MotA_ExbB"/>
    <property type="match status" value="1"/>
</dbReference>
<reference evidence="9 10" key="1">
    <citation type="submission" date="2017-02" db="EMBL/GenBank/DDBJ databases">
        <authorList>
            <person name="Peterson S.W."/>
        </authorList>
    </citation>
    <scope>NUCLEOTIDE SEQUENCE [LARGE SCALE GENOMIC DNA]</scope>
    <source>
        <strain evidence="9 10">DSM 24412</strain>
    </source>
</reference>
<dbReference type="InterPro" id="IPR050790">
    <property type="entry name" value="ExbB/TolQ_transport"/>
</dbReference>
<feature type="transmembrane region" description="Helical" evidence="7">
    <location>
        <begin position="179"/>
        <end position="206"/>
    </location>
</feature>
<comment type="subcellular location">
    <subcellularLocation>
        <location evidence="1">Cell membrane</location>
        <topology evidence="1">Multi-pass membrane protein</topology>
    </subcellularLocation>
    <subcellularLocation>
        <location evidence="6">Membrane</location>
        <topology evidence="6">Multi-pass membrane protein</topology>
    </subcellularLocation>
</comment>
<dbReference type="EMBL" id="FUYV01000026">
    <property type="protein sequence ID" value="SKC24018.1"/>
    <property type="molecule type" value="Genomic_DNA"/>
</dbReference>
<evidence type="ECO:0000313" key="10">
    <source>
        <dbReference type="Proteomes" id="UP000191055"/>
    </source>
</evidence>
<accession>A0A1T5HTK1</accession>
<dbReference type="PANTHER" id="PTHR30625">
    <property type="entry name" value="PROTEIN TOLQ"/>
    <property type="match status" value="1"/>
</dbReference>
<evidence type="ECO:0000313" key="9">
    <source>
        <dbReference type="EMBL" id="SKC24018.1"/>
    </source>
</evidence>
<dbReference type="RefSeq" id="WP_079558967.1">
    <property type="nucleotide sequence ID" value="NZ_CP021904.1"/>
</dbReference>
<proteinExistence type="inferred from homology"/>
<dbReference type="GO" id="GO:0005886">
    <property type="term" value="C:plasma membrane"/>
    <property type="evidence" value="ECO:0007669"/>
    <property type="project" value="UniProtKB-SubCell"/>
</dbReference>
<keyword evidence="6" id="KW-0813">Transport</keyword>
<keyword evidence="4 7" id="KW-1133">Transmembrane helix</keyword>
<dbReference type="KEGG" id="asx:CDL62_12770"/>
<evidence type="ECO:0000256" key="3">
    <source>
        <dbReference type="ARBA" id="ARBA00022692"/>
    </source>
</evidence>
<protein>
    <submittedName>
        <fullName evidence="9">Biopolymer transport protein ExbB</fullName>
    </submittedName>
</protein>
<comment type="similarity">
    <text evidence="6">Belongs to the exbB/tolQ family.</text>
</comment>
<dbReference type="AlphaFoldDB" id="A0A1T5HTK1"/>
<feature type="transmembrane region" description="Helical" evidence="7">
    <location>
        <begin position="139"/>
        <end position="159"/>
    </location>
</feature>
<gene>
    <name evidence="9" type="ORF">SAMN03080601_03308</name>
</gene>
<evidence type="ECO:0000256" key="2">
    <source>
        <dbReference type="ARBA" id="ARBA00022475"/>
    </source>
</evidence>
<keyword evidence="6" id="KW-0653">Protein transport</keyword>
<feature type="transmembrane region" description="Helical" evidence="7">
    <location>
        <begin position="37"/>
        <end position="56"/>
    </location>
</feature>
<feature type="domain" description="MotA/TolQ/ExbB proton channel" evidence="8">
    <location>
        <begin position="96"/>
        <end position="217"/>
    </location>
</feature>
<keyword evidence="10" id="KW-1185">Reference proteome</keyword>
<dbReference type="STRING" id="889453.SAMN03080601_03308"/>
<organism evidence="9 10">
    <name type="scientific">Alkalitalea saponilacus</name>
    <dbReference type="NCBI Taxonomy" id="889453"/>
    <lineage>
        <taxon>Bacteria</taxon>
        <taxon>Pseudomonadati</taxon>
        <taxon>Bacteroidota</taxon>
        <taxon>Bacteroidia</taxon>
        <taxon>Marinilabiliales</taxon>
        <taxon>Marinilabiliaceae</taxon>
        <taxon>Alkalitalea</taxon>
    </lineage>
</organism>
<evidence type="ECO:0000259" key="8">
    <source>
        <dbReference type="Pfam" id="PF01618"/>
    </source>
</evidence>
<dbReference type="Proteomes" id="UP000191055">
    <property type="component" value="Unassembled WGS sequence"/>
</dbReference>
<sequence>MNLLLMMQAGAEALNGDALDGEVAQESIQLFELVLKGGWIMIPLAFLSIITVYIFIERYLVLKRVAVEDTTFMNRIKDYIHDGKIDSALSLCRSNNHPVARMIEKGITRIGRPLNDVNTAIENVGNLEISRMEKRLPTLATVAGGAPMIGFLGTVIGMIKSFWEMAEAQGSVEVAQLAGGIYTALVTTVTGLIVGIMAYFAYNILVAKVEKVIFKMEARTMEFMDILNEPAR</sequence>
<evidence type="ECO:0000256" key="5">
    <source>
        <dbReference type="ARBA" id="ARBA00023136"/>
    </source>
</evidence>
<dbReference type="PANTHER" id="PTHR30625:SF17">
    <property type="entry name" value="TOLQ-RELATED"/>
    <property type="match status" value="1"/>
</dbReference>
<evidence type="ECO:0000256" key="7">
    <source>
        <dbReference type="SAM" id="Phobius"/>
    </source>
</evidence>
<name>A0A1T5HTK1_9BACT</name>
<dbReference type="GO" id="GO:0017038">
    <property type="term" value="P:protein import"/>
    <property type="evidence" value="ECO:0007669"/>
    <property type="project" value="TreeGrafter"/>
</dbReference>
<keyword evidence="3 7" id="KW-0812">Transmembrane</keyword>
<keyword evidence="2" id="KW-1003">Cell membrane</keyword>
<evidence type="ECO:0000256" key="6">
    <source>
        <dbReference type="RuleBase" id="RU004057"/>
    </source>
</evidence>
<dbReference type="OrthoDB" id="4045at2"/>